<dbReference type="PANTHER" id="PTHR47237:SF1">
    <property type="entry name" value="SLL0310 PROTEIN"/>
    <property type="match status" value="1"/>
</dbReference>
<dbReference type="SUPFAM" id="SSF55729">
    <property type="entry name" value="Acyl-CoA N-acyltransferases (Nat)"/>
    <property type="match status" value="1"/>
</dbReference>
<dbReference type="Gene3D" id="3.40.630.90">
    <property type="match status" value="1"/>
</dbReference>
<dbReference type="PROSITE" id="PS51186">
    <property type="entry name" value="GNAT"/>
    <property type="match status" value="1"/>
</dbReference>
<dbReference type="EMBL" id="FOSK01000001">
    <property type="protein sequence ID" value="SFJ94896.1"/>
    <property type="molecule type" value="Genomic_DNA"/>
</dbReference>
<evidence type="ECO:0000313" key="2">
    <source>
        <dbReference type="EMBL" id="SFJ94896.1"/>
    </source>
</evidence>
<dbReference type="Pfam" id="PF18014">
    <property type="entry name" value="Acetyltransf_18"/>
    <property type="match status" value="1"/>
</dbReference>
<organism evidence="2 3">
    <name type="scientific">Pseudovibrio ascidiaceicola</name>
    <dbReference type="NCBI Taxonomy" id="285279"/>
    <lineage>
        <taxon>Bacteria</taxon>
        <taxon>Pseudomonadati</taxon>
        <taxon>Pseudomonadota</taxon>
        <taxon>Alphaproteobacteria</taxon>
        <taxon>Hyphomicrobiales</taxon>
        <taxon>Stappiaceae</taxon>
        <taxon>Pseudovibrio</taxon>
    </lineage>
</organism>
<proteinExistence type="predicted"/>
<evidence type="ECO:0000313" key="3">
    <source>
        <dbReference type="Proteomes" id="UP000199598"/>
    </source>
</evidence>
<accession>A0A1I3VKQ3</accession>
<dbReference type="RefSeq" id="WP_208859996.1">
    <property type="nucleotide sequence ID" value="NZ_FOSK01000001.1"/>
</dbReference>
<name>A0A1I3VKQ3_9HYPH</name>
<dbReference type="Pfam" id="PF00583">
    <property type="entry name" value="Acetyltransf_1"/>
    <property type="match status" value="1"/>
</dbReference>
<dbReference type="InterPro" id="IPR000182">
    <property type="entry name" value="GNAT_dom"/>
</dbReference>
<gene>
    <name evidence="2" type="ORF">SAMN04488518_101404</name>
</gene>
<reference evidence="2 3" key="1">
    <citation type="submission" date="2016-10" db="EMBL/GenBank/DDBJ databases">
        <authorList>
            <person name="Varghese N."/>
            <person name="Submissions S."/>
        </authorList>
    </citation>
    <scope>NUCLEOTIDE SEQUENCE [LARGE SCALE GENOMIC DNA]</scope>
    <source>
        <strain evidence="2 3">DSM 16392</strain>
    </source>
</reference>
<dbReference type="CDD" id="cd04301">
    <property type="entry name" value="NAT_SF"/>
    <property type="match status" value="1"/>
</dbReference>
<dbReference type="PANTHER" id="PTHR47237">
    <property type="entry name" value="SLL0310 PROTEIN"/>
    <property type="match status" value="1"/>
</dbReference>
<protein>
    <submittedName>
        <fullName evidence="2">Acetyltransferase (GNAT) family</fullName>
    </submittedName>
</protein>
<dbReference type="InterPro" id="IPR016181">
    <property type="entry name" value="Acyl_CoA_acyltransferase"/>
</dbReference>
<dbReference type="Gene3D" id="3.40.630.30">
    <property type="match status" value="1"/>
</dbReference>
<sequence length="282" mass="31633">MQNLRIKQLDKRDLGTILKWAANEGWNPGSDDAEAFYSADTSGFFGYFDGDRPISFISGVKYGKDFGFVGLYICDPELRGKGYGKLVWDHCIKSLHGRTMGLDGVIEQQDNYARSGFETAYRHIRYAGISAVTSTDDKRIKRIDESTLPSLIEYDHKFFPPQRTSFLTKWLDPASQHRSTFCYTEDGAVKGYGTIRTGHDAYRVGPLFADDERIADSLFQALIGTVHGKEVHLDLPEPNAHALSLAEQYQMEPVFETARMYKGTAPTFPLGNIYGVTTLELG</sequence>
<dbReference type="InterPro" id="IPR041496">
    <property type="entry name" value="YitH/HolE_GNAT"/>
</dbReference>
<keyword evidence="3" id="KW-1185">Reference proteome</keyword>
<dbReference type="InterPro" id="IPR052729">
    <property type="entry name" value="Acyl/Acetyltrans_Enzymes"/>
</dbReference>
<dbReference type="Proteomes" id="UP000199598">
    <property type="component" value="Unassembled WGS sequence"/>
</dbReference>
<comment type="caution">
    <text evidence="2">The sequence shown here is derived from an EMBL/GenBank/DDBJ whole genome shotgun (WGS) entry which is preliminary data.</text>
</comment>
<evidence type="ECO:0000259" key="1">
    <source>
        <dbReference type="PROSITE" id="PS51186"/>
    </source>
</evidence>
<feature type="domain" description="N-acetyltransferase" evidence="1">
    <location>
        <begin position="4"/>
        <end position="139"/>
    </location>
</feature>